<evidence type="ECO:0000313" key="8">
    <source>
        <dbReference type="Proteomes" id="UP001159042"/>
    </source>
</evidence>
<keyword evidence="4 5" id="KW-0472">Membrane</keyword>
<dbReference type="Proteomes" id="UP001159042">
    <property type="component" value="Unassembled WGS sequence"/>
</dbReference>
<dbReference type="Gene3D" id="1.20.1740.10">
    <property type="entry name" value="Amino acid/polyamine transporter I"/>
    <property type="match status" value="1"/>
</dbReference>
<evidence type="ECO:0000313" key="7">
    <source>
        <dbReference type="EMBL" id="KAJ8918736.1"/>
    </source>
</evidence>
<dbReference type="GO" id="GO:0055064">
    <property type="term" value="P:chloride ion homeostasis"/>
    <property type="evidence" value="ECO:0007669"/>
    <property type="project" value="TreeGrafter"/>
</dbReference>
<dbReference type="GO" id="GO:0006884">
    <property type="term" value="P:cell volume homeostasis"/>
    <property type="evidence" value="ECO:0007669"/>
    <property type="project" value="TreeGrafter"/>
</dbReference>
<dbReference type="GO" id="GO:0005886">
    <property type="term" value="C:plasma membrane"/>
    <property type="evidence" value="ECO:0007669"/>
    <property type="project" value="TreeGrafter"/>
</dbReference>
<keyword evidence="3 5" id="KW-1133">Transmembrane helix</keyword>
<dbReference type="InterPro" id="IPR004842">
    <property type="entry name" value="SLC12A_fam"/>
</dbReference>
<dbReference type="GO" id="GO:0015379">
    <property type="term" value="F:potassium:chloride symporter activity"/>
    <property type="evidence" value="ECO:0007669"/>
    <property type="project" value="TreeGrafter"/>
</dbReference>
<evidence type="ECO:0000259" key="6">
    <source>
        <dbReference type="Pfam" id="PF00324"/>
    </source>
</evidence>
<sequence length="207" mass="22849">MDNISDCHKNDTGMLHKMFCPNETCDPYYLSHNVTIDRGIKGLSSGVFFDNVYDSFLEQGQFITRGKEPSDTEPLGEEKFNQIFADITTTFTILIGIFFPSVTGIMAGSNRSGDLADAQRSIPIGTICAILTTSTVYLSSVMLFAGTVDNLLLRDNWGVDHTVYAVIKRKFISGVNLLLCEIIREGSSVAKLIIKKEFMGGDPQLRS</sequence>
<dbReference type="GO" id="GO:1990573">
    <property type="term" value="P:potassium ion import across plasma membrane"/>
    <property type="evidence" value="ECO:0007669"/>
    <property type="project" value="TreeGrafter"/>
</dbReference>
<proteinExistence type="predicted"/>
<protein>
    <recommendedName>
        <fullName evidence="6">Amino acid permease/ SLC12A domain-containing protein</fullName>
    </recommendedName>
</protein>
<evidence type="ECO:0000256" key="1">
    <source>
        <dbReference type="ARBA" id="ARBA00004141"/>
    </source>
</evidence>
<feature type="transmembrane region" description="Helical" evidence="5">
    <location>
        <begin position="122"/>
        <end position="145"/>
    </location>
</feature>
<dbReference type="PANTHER" id="PTHR11827:SF73">
    <property type="entry name" value="KAZACHOC, ISOFORM G"/>
    <property type="match status" value="1"/>
</dbReference>
<dbReference type="PANTHER" id="PTHR11827">
    <property type="entry name" value="SOLUTE CARRIER FAMILY 12, CATION COTRANSPORTERS"/>
    <property type="match status" value="1"/>
</dbReference>
<feature type="transmembrane region" description="Helical" evidence="5">
    <location>
        <begin position="83"/>
        <end position="102"/>
    </location>
</feature>
<comment type="subcellular location">
    <subcellularLocation>
        <location evidence="1">Membrane</location>
        <topology evidence="1">Multi-pass membrane protein</topology>
    </subcellularLocation>
</comment>
<dbReference type="AlphaFoldDB" id="A0AAV8VWH9"/>
<dbReference type="GO" id="GO:0007268">
    <property type="term" value="P:chemical synaptic transmission"/>
    <property type="evidence" value="ECO:0007669"/>
    <property type="project" value="TreeGrafter"/>
</dbReference>
<accession>A0AAV8VWH9</accession>
<name>A0AAV8VWH9_9CUCU</name>
<dbReference type="InterPro" id="IPR004841">
    <property type="entry name" value="AA-permease/SLC12A_dom"/>
</dbReference>
<comment type="caution">
    <text evidence="7">The sequence shown here is derived from an EMBL/GenBank/DDBJ whole genome shotgun (WGS) entry which is preliminary data.</text>
</comment>
<dbReference type="GO" id="GO:0055075">
    <property type="term" value="P:potassium ion homeostasis"/>
    <property type="evidence" value="ECO:0007669"/>
    <property type="project" value="TreeGrafter"/>
</dbReference>
<reference evidence="7 8" key="1">
    <citation type="journal article" date="2023" name="Insect Mol. Biol.">
        <title>Genome sequencing provides insights into the evolution of gene families encoding plant cell wall-degrading enzymes in longhorned beetles.</title>
        <authorList>
            <person name="Shin N.R."/>
            <person name="Okamura Y."/>
            <person name="Kirsch R."/>
            <person name="Pauchet Y."/>
        </authorList>
    </citation>
    <scope>NUCLEOTIDE SEQUENCE [LARGE SCALE GENOMIC DNA]</scope>
    <source>
        <strain evidence="7">EAD_L_NR</strain>
    </source>
</reference>
<dbReference type="EMBL" id="JANEYG010000023">
    <property type="protein sequence ID" value="KAJ8918736.1"/>
    <property type="molecule type" value="Genomic_DNA"/>
</dbReference>
<keyword evidence="2 5" id="KW-0812">Transmembrane</keyword>
<dbReference type="GO" id="GO:0045202">
    <property type="term" value="C:synapse"/>
    <property type="evidence" value="ECO:0007669"/>
    <property type="project" value="GOC"/>
</dbReference>
<dbReference type="Pfam" id="PF00324">
    <property type="entry name" value="AA_permease"/>
    <property type="match status" value="1"/>
</dbReference>
<evidence type="ECO:0000256" key="3">
    <source>
        <dbReference type="ARBA" id="ARBA00022989"/>
    </source>
</evidence>
<evidence type="ECO:0000256" key="2">
    <source>
        <dbReference type="ARBA" id="ARBA00022692"/>
    </source>
</evidence>
<evidence type="ECO:0000256" key="5">
    <source>
        <dbReference type="SAM" id="Phobius"/>
    </source>
</evidence>
<gene>
    <name evidence="7" type="ORF">NQ315_015056</name>
</gene>
<keyword evidence="8" id="KW-1185">Reference proteome</keyword>
<organism evidence="7 8">
    <name type="scientific">Exocentrus adspersus</name>
    <dbReference type="NCBI Taxonomy" id="1586481"/>
    <lineage>
        <taxon>Eukaryota</taxon>
        <taxon>Metazoa</taxon>
        <taxon>Ecdysozoa</taxon>
        <taxon>Arthropoda</taxon>
        <taxon>Hexapoda</taxon>
        <taxon>Insecta</taxon>
        <taxon>Pterygota</taxon>
        <taxon>Neoptera</taxon>
        <taxon>Endopterygota</taxon>
        <taxon>Coleoptera</taxon>
        <taxon>Polyphaga</taxon>
        <taxon>Cucujiformia</taxon>
        <taxon>Chrysomeloidea</taxon>
        <taxon>Cerambycidae</taxon>
        <taxon>Lamiinae</taxon>
        <taxon>Acanthocinini</taxon>
        <taxon>Exocentrus</taxon>
    </lineage>
</organism>
<feature type="domain" description="Amino acid permease/ SLC12A" evidence="6">
    <location>
        <begin position="80"/>
        <end position="147"/>
    </location>
</feature>
<evidence type="ECO:0000256" key="4">
    <source>
        <dbReference type="ARBA" id="ARBA00023136"/>
    </source>
</evidence>